<dbReference type="PANTHER" id="PTHR47416">
    <property type="entry name" value="BASIC-LEUCINE ZIPPER TRANSCRIPTION FACTOR F-RELATED"/>
    <property type="match status" value="1"/>
</dbReference>
<evidence type="ECO:0000256" key="7">
    <source>
        <dbReference type="SAM" id="MobiDB-lite"/>
    </source>
</evidence>
<dbReference type="InterPro" id="IPR046347">
    <property type="entry name" value="bZIP_sf"/>
</dbReference>
<feature type="compositionally biased region" description="Polar residues" evidence="7">
    <location>
        <begin position="106"/>
        <end position="115"/>
    </location>
</feature>
<feature type="region of interest" description="Disordered" evidence="7">
    <location>
        <begin position="98"/>
        <end position="170"/>
    </location>
</feature>
<evidence type="ECO:0000256" key="3">
    <source>
        <dbReference type="ARBA" id="ARBA00023015"/>
    </source>
</evidence>
<feature type="compositionally biased region" description="Low complexity" evidence="7">
    <location>
        <begin position="423"/>
        <end position="435"/>
    </location>
</feature>
<feature type="compositionally biased region" description="Polar residues" evidence="7">
    <location>
        <begin position="281"/>
        <end position="290"/>
    </location>
</feature>
<dbReference type="InterPro" id="IPR004827">
    <property type="entry name" value="bZIP"/>
</dbReference>
<dbReference type="PROSITE" id="PS50217">
    <property type="entry name" value="BZIP"/>
    <property type="match status" value="1"/>
</dbReference>
<evidence type="ECO:0000256" key="4">
    <source>
        <dbReference type="ARBA" id="ARBA00023125"/>
    </source>
</evidence>
<dbReference type="STRING" id="703135.A0A2A9NNM5"/>
<feature type="region of interest" description="Disordered" evidence="7">
    <location>
        <begin position="420"/>
        <end position="440"/>
    </location>
</feature>
<comment type="similarity">
    <text evidence="2">Belongs to the bZIP family.</text>
</comment>
<organism evidence="9 10">
    <name type="scientific">Amanita thiersii Skay4041</name>
    <dbReference type="NCBI Taxonomy" id="703135"/>
    <lineage>
        <taxon>Eukaryota</taxon>
        <taxon>Fungi</taxon>
        <taxon>Dikarya</taxon>
        <taxon>Basidiomycota</taxon>
        <taxon>Agaricomycotina</taxon>
        <taxon>Agaricomycetes</taxon>
        <taxon>Agaricomycetidae</taxon>
        <taxon>Agaricales</taxon>
        <taxon>Pluteineae</taxon>
        <taxon>Amanitaceae</taxon>
        <taxon>Amanita</taxon>
    </lineage>
</organism>
<keyword evidence="10" id="KW-1185">Reference proteome</keyword>
<sequence>MLTDSPSLPMSHIIAPDAPLLSPISPTDSSWESQNPLYSPTNDSFNYNYYYPSPPSSSVSPSLPSRMLKPRMSTDSLSESELCLPTHQVFTVPQLAQAHLPPSPAPSNTSHSHSYPISLPSDRDISSPSLSPLAPSASPAHAMKRSASPLAVVPKKPRSGERISSKDFVPPDVTGLSKREARLVKNRAAAFLSRQRKREEFENMEVRVAELEQENARLLSLTQSGNTSSHPKQPDGELVSEIDQLRAQLAAAQDRERELSAELASKSTSSVASVKVETADAHSSLSSPPRTLSAAPSPHRSGASLGLMVLLCTLPTLLSMPMQNTAPSSFSVSDPLPTSSTYEYNSYLPNEYDWARANGQSMMDLDTERKGRINPTPSTVPTAGRIELTDVDTPALAGLSGLDISFDTSPSEDGKIRVRIHPSSSASSRAESPAAMDLSSRSNIASSPLDIWGLAPDQAKGGSFSTGMSAFSSSSYSLQSPTDDPFFGIGTTTTDYGMLSTTASPVSYSQYSGLSSPMEYGQLPESTFAYGSEFSIPDNSTGGKRRVRVALKSLPVAGGEGGEWEVQIC</sequence>
<evidence type="ECO:0000256" key="5">
    <source>
        <dbReference type="ARBA" id="ARBA00023163"/>
    </source>
</evidence>
<feature type="region of interest" description="Disordered" evidence="7">
    <location>
        <begin position="249"/>
        <end position="299"/>
    </location>
</feature>
<evidence type="ECO:0000313" key="10">
    <source>
        <dbReference type="Proteomes" id="UP000242287"/>
    </source>
</evidence>
<evidence type="ECO:0000259" key="8">
    <source>
        <dbReference type="PROSITE" id="PS50217"/>
    </source>
</evidence>
<feature type="region of interest" description="Disordered" evidence="7">
    <location>
        <begin position="54"/>
        <end position="74"/>
    </location>
</feature>
<dbReference type="GO" id="GO:0005634">
    <property type="term" value="C:nucleus"/>
    <property type="evidence" value="ECO:0007669"/>
    <property type="project" value="UniProtKB-SubCell"/>
</dbReference>
<accession>A0A2A9NNM5</accession>
<dbReference type="GO" id="GO:0003700">
    <property type="term" value="F:DNA-binding transcription factor activity"/>
    <property type="evidence" value="ECO:0007669"/>
    <property type="project" value="InterPro"/>
</dbReference>
<feature type="compositionally biased region" description="Low complexity" evidence="7">
    <location>
        <begin position="264"/>
        <end position="276"/>
    </location>
</feature>
<dbReference type="OrthoDB" id="674948at2759"/>
<dbReference type="AlphaFoldDB" id="A0A2A9NNM5"/>
<dbReference type="SUPFAM" id="SSF57959">
    <property type="entry name" value="Leucine zipper domain"/>
    <property type="match status" value="1"/>
</dbReference>
<keyword evidence="3" id="KW-0805">Transcription regulation</keyword>
<feature type="compositionally biased region" description="Low complexity" evidence="7">
    <location>
        <begin position="126"/>
        <end position="140"/>
    </location>
</feature>
<proteinExistence type="inferred from homology"/>
<reference evidence="9 10" key="1">
    <citation type="submission" date="2014-02" db="EMBL/GenBank/DDBJ databases">
        <title>Transposable element dynamics among asymbiotic and ectomycorrhizal Amanita fungi.</title>
        <authorList>
            <consortium name="DOE Joint Genome Institute"/>
            <person name="Hess J."/>
            <person name="Skrede I."/>
            <person name="Wolfe B."/>
            <person name="LaButti K."/>
            <person name="Ohm R.A."/>
            <person name="Grigoriev I.V."/>
            <person name="Pringle A."/>
        </authorList>
    </citation>
    <scope>NUCLEOTIDE SEQUENCE [LARGE SCALE GENOMIC DNA]</scope>
    <source>
        <strain evidence="9 10">SKay4041</strain>
    </source>
</reference>
<comment type="subcellular location">
    <subcellularLocation>
        <location evidence="1">Nucleus</location>
    </subcellularLocation>
</comment>
<evidence type="ECO:0000256" key="1">
    <source>
        <dbReference type="ARBA" id="ARBA00004123"/>
    </source>
</evidence>
<dbReference type="Proteomes" id="UP000242287">
    <property type="component" value="Unassembled WGS sequence"/>
</dbReference>
<dbReference type="CDD" id="cd14812">
    <property type="entry name" value="bZIP_u3"/>
    <property type="match status" value="1"/>
</dbReference>
<feature type="compositionally biased region" description="Low complexity" evidence="7">
    <location>
        <begin position="56"/>
        <end position="65"/>
    </location>
</feature>
<dbReference type="Pfam" id="PF00170">
    <property type="entry name" value="bZIP_1"/>
    <property type="match status" value="1"/>
</dbReference>
<keyword evidence="4" id="KW-0238">DNA-binding</keyword>
<keyword evidence="5" id="KW-0804">Transcription</keyword>
<dbReference type="Gene3D" id="1.20.5.170">
    <property type="match status" value="1"/>
</dbReference>
<evidence type="ECO:0000313" key="9">
    <source>
        <dbReference type="EMBL" id="PFH52139.1"/>
    </source>
</evidence>
<keyword evidence="6" id="KW-0539">Nucleus</keyword>
<evidence type="ECO:0000256" key="6">
    <source>
        <dbReference type="ARBA" id="ARBA00023242"/>
    </source>
</evidence>
<dbReference type="SMART" id="SM00338">
    <property type="entry name" value="BRLZ"/>
    <property type="match status" value="1"/>
</dbReference>
<gene>
    <name evidence="9" type="ORF">AMATHDRAFT_140893</name>
</gene>
<protein>
    <recommendedName>
        <fullName evidence="8">BZIP domain-containing protein</fullName>
    </recommendedName>
</protein>
<dbReference type="GO" id="GO:0003677">
    <property type="term" value="F:DNA binding"/>
    <property type="evidence" value="ECO:0007669"/>
    <property type="project" value="UniProtKB-KW"/>
</dbReference>
<evidence type="ECO:0000256" key="2">
    <source>
        <dbReference type="ARBA" id="ARBA00007163"/>
    </source>
</evidence>
<dbReference type="EMBL" id="KZ301981">
    <property type="protein sequence ID" value="PFH52139.1"/>
    <property type="molecule type" value="Genomic_DNA"/>
</dbReference>
<dbReference type="PANTHER" id="PTHR47416:SF8">
    <property type="entry name" value="BASIC-LEUCINE ZIPPER TRANSCRIPTION FACTOR E-RELATED"/>
    <property type="match status" value="1"/>
</dbReference>
<name>A0A2A9NNM5_9AGAR</name>
<feature type="domain" description="BZIP" evidence="8">
    <location>
        <begin position="176"/>
        <end position="218"/>
    </location>
</feature>